<dbReference type="EMBL" id="RHLK01000002">
    <property type="protein sequence ID" value="MVO98633.1"/>
    <property type="molecule type" value="Genomic_DNA"/>
</dbReference>
<dbReference type="InterPro" id="IPR036291">
    <property type="entry name" value="NAD(P)-bd_dom_sf"/>
</dbReference>
<comment type="caution">
    <text evidence="4">The sequence shown here is derived from an EMBL/GenBank/DDBJ whole genome shotgun (WGS) entry which is preliminary data.</text>
</comment>
<dbReference type="InterPro" id="IPR051737">
    <property type="entry name" value="L-xylulose/Carbonyl_redctase"/>
</dbReference>
<organism evidence="4 5">
    <name type="scientific">Paenibacillus lutrae</name>
    <dbReference type="NCBI Taxonomy" id="2078573"/>
    <lineage>
        <taxon>Bacteria</taxon>
        <taxon>Bacillati</taxon>
        <taxon>Bacillota</taxon>
        <taxon>Bacilli</taxon>
        <taxon>Bacillales</taxon>
        <taxon>Paenibacillaceae</taxon>
        <taxon>Paenibacillus</taxon>
    </lineage>
</organism>
<dbReference type="GO" id="GO:0050038">
    <property type="term" value="F:L-xylulose reductase (NADPH) activity"/>
    <property type="evidence" value="ECO:0007669"/>
    <property type="project" value="TreeGrafter"/>
</dbReference>
<accession>A0A7X3FFA1</accession>
<protein>
    <submittedName>
        <fullName evidence="4">SDR family oxidoreductase</fullName>
    </submittedName>
</protein>
<dbReference type="PRINTS" id="PR00081">
    <property type="entry name" value="GDHRDH"/>
</dbReference>
<dbReference type="InterPro" id="IPR002347">
    <property type="entry name" value="SDR_fam"/>
</dbReference>
<keyword evidence="3" id="KW-0521">NADP</keyword>
<sequence>MRTCVLVTGDSGDLGQSISECLLESGYSVVGLSRTENNHIASLRDAYPDRYEHQFADLSDPESIASLFHNRSYKVTGLINNAALAYDDLVTNARLDELDTMFKVNIISPILLTKYSIRNMILHKTAGSIVNISSISTQEGYKGLSMYAASKGALESFTKGVAREWGRYGIRCNCVRPGFMETSMNKNLPEADKQKIYRRNSLQGPVEVGSVAETTLFLLSEKSSSITGAIIDVHAGA</sequence>
<dbReference type="PANTHER" id="PTHR44252:SF3">
    <property type="entry name" value="D-ERYTHRULOSE REDUCTASE-RELATED"/>
    <property type="match status" value="1"/>
</dbReference>
<dbReference type="CDD" id="cd05233">
    <property type="entry name" value="SDR_c"/>
    <property type="match status" value="1"/>
</dbReference>
<evidence type="ECO:0000313" key="4">
    <source>
        <dbReference type="EMBL" id="MVO98633.1"/>
    </source>
</evidence>
<dbReference type="GO" id="GO:0006006">
    <property type="term" value="P:glucose metabolic process"/>
    <property type="evidence" value="ECO:0007669"/>
    <property type="project" value="TreeGrafter"/>
</dbReference>
<evidence type="ECO:0000313" key="5">
    <source>
        <dbReference type="Proteomes" id="UP000490800"/>
    </source>
</evidence>
<dbReference type="PROSITE" id="PS00061">
    <property type="entry name" value="ADH_SHORT"/>
    <property type="match status" value="1"/>
</dbReference>
<comment type="similarity">
    <text evidence="1">Belongs to the short-chain dehydrogenases/reductases (SDR) family.</text>
</comment>
<dbReference type="InterPro" id="IPR020904">
    <property type="entry name" value="Sc_DH/Rdtase_CS"/>
</dbReference>
<dbReference type="PRINTS" id="PR00080">
    <property type="entry name" value="SDRFAMILY"/>
</dbReference>
<dbReference type="AlphaFoldDB" id="A0A7X3FFA1"/>
<dbReference type="GO" id="GO:0004090">
    <property type="term" value="F:carbonyl reductase (NADPH) activity"/>
    <property type="evidence" value="ECO:0007669"/>
    <property type="project" value="TreeGrafter"/>
</dbReference>
<gene>
    <name evidence="4" type="ORF">EDM21_03630</name>
</gene>
<name>A0A7X3FFA1_9BACL</name>
<dbReference type="SUPFAM" id="SSF51735">
    <property type="entry name" value="NAD(P)-binding Rossmann-fold domains"/>
    <property type="match status" value="1"/>
</dbReference>
<evidence type="ECO:0000256" key="2">
    <source>
        <dbReference type="ARBA" id="ARBA00011881"/>
    </source>
</evidence>
<comment type="subunit">
    <text evidence="2">Homotetramer.</text>
</comment>
<dbReference type="Pfam" id="PF13561">
    <property type="entry name" value="adh_short_C2"/>
    <property type="match status" value="1"/>
</dbReference>
<dbReference type="GO" id="GO:0005997">
    <property type="term" value="P:xylulose metabolic process"/>
    <property type="evidence" value="ECO:0007669"/>
    <property type="project" value="TreeGrafter"/>
</dbReference>
<dbReference type="Proteomes" id="UP000490800">
    <property type="component" value="Unassembled WGS sequence"/>
</dbReference>
<keyword evidence="5" id="KW-1185">Reference proteome</keyword>
<dbReference type="Gene3D" id="3.40.50.720">
    <property type="entry name" value="NAD(P)-binding Rossmann-like Domain"/>
    <property type="match status" value="1"/>
</dbReference>
<reference evidence="4 5" key="1">
    <citation type="journal article" date="2019" name="Microorganisms">
        <title>Paenibacillus lutrae sp. nov., A Chitinolytic Species Isolated from A River Otter in Castril Natural Park, Granada, Spain.</title>
        <authorList>
            <person name="Rodriguez M."/>
            <person name="Reina J.C."/>
            <person name="Bejar V."/>
            <person name="Llamas I."/>
        </authorList>
    </citation>
    <scope>NUCLEOTIDE SEQUENCE [LARGE SCALE GENOMIC DNA]</scope>
    <source>
        <strain evidence="4 5">N10</strain>
    </source>
</reference>
<dbReference type="OrthoDB" id="9808814at2"/>
<dbReference type="RefSeq" id="WP_157333015.1">
    <property type="nucleotide sequence ID" value="NZ_RHLK01000002.1"/>
</dbReference>
<evidence type="ECO:0000256" key="1">
    <source>
        <dbReference type="ARBA" id="ARBA00006484"/>
    </source>
</evidence>
<dbReference type="PANTHER" id="PTHR44252">
    <property type="entry name" value="D-ERYTHRULOSE REDUCTASE"/>
    <property type="match status" value="1"/>
</dbReference>
<evidence type="ECO:0000256" key="3">
    <source>
        <dbReference type="ARBA" id="ARBA00022857"/>
    </source>
</evidence>
<proteinExistence type="inferred from homology"/>